<dbReference type="EMBL" id="CM045772">
    <property type="protein sequence ID" value="KAI7984790.1"/>
    <property type="molecule type" value="Genomic_DNA"/>
</dbReference>
<name>A0ACC0F8C2_9ERIC</name>
<evidence type="ECO:0000313" key="2">
    <source>
        <dbReference type="Proteomes" id="UP001060215"/>
    </source>
</evidence>
<reference evidence="1 2" key="1">
    <citation type="journal article" date="2022" name="Plant J.">
        <title>Chromosome-level genome of Camellia lanceoleosa provides a valuable resource for understanding genome evolution and self-incompatibility.</title>
        <authorList>
            <person name="Gong W."/>
            <person name="Xiao S."/>
            <person name="Wang L."/>
            <person name="Liao Z."/>
            <person name="Chang Y."/>
            <person name="Mo W."/>
            <person name="Hu G."/>
            <person name="Li W."/>
            <person name="Zhao G."/>
            <person name="Zhu H."/>
            <person name="Hu X."/>
            <person name="Ji K."/>
            <person name="Xiang X."/>
            <person name="Song Q."/>
            <person name="Yuan D."/>
            <person name="Jin S."/>
            <person name="Zhang L."/>
        </authorList>
    </citation>
    <scope>NUCLEOTIDE SEQUENCE [LARGE SCALE GENOMIC DNA]</scope>
    <source>
        <strain evidence="1">SQ_2022a</strain>
    </source>
</reference>
<protein>
    <submittedName>
        <fullName evidence="1">Uncharacterized protein</fullName>
    </submittedName>
</protein>
<evidence type="ECO:0000313" key="1">
    <source>
        <dbReference type="EMBL" id="KAI7984790.1"/>
    </source>
</evidence>
<organism evidence="1 2">
    <name type="scientific">Camellia lanceoleosa</name>
    <dbReference type="NCBI Taxonomy" id="1840588"/>
    <lineage>
        <taxon>Eukaryota</taxon>
        <taxon>Viridiplantae</taxon>
        <taxon>Streptophyta</taxon>
        <taxon>Embryophyta</taxon>
        <taxon>Tracheophyta</taxon>
        <taxon>Spermatophyta</taxon>
        <taxon>Magnoliopsida</taxon>
        <taxon>eudicotyledons</taxon>
        <taxon>Gunneridae</taxon>
        <taxon>Pentapetalae</taxon>
        <taxon>asterids</taxon>
        <taxon>Ericales</taxon>
        <taxon>Theaceae</taxon>
        <taxon>Camellia</taxon>
    </lineage>
</organism>
<sequence length="384" mass="44318">MVSMRSVEDDHRCIRSIVKDLATDTPLHYPSMDLLKLLIWNCRGAGNNTFKRNLVKIIRVHKLEILILMETKMAFGTMGNFFNRLGFTVSTFVDPIGKSGGIWSVWDTSHVNVRASLVSSQAIHATVHKEDYEEWVLATVYASPNPSLRDTLWNDLESVAHNMEKPWLVTGDFNDYGSQNERRSFSLNHTSRRTQKFLDRVNNYNLLDLGSTGPRLTWTNNRQGFANIMERLDRAMCNEDWRTMFPEATIQVLLRTYSDHSPLIVHTQDPQSAYVHKAVWDSNVVQIFLQLVMKELEAGYKGSFHMMIMHGYRAVSKAFQECSNRFHEIDKNALKFKTKPLEHVKLIRRVYEGTVATRKYAWTPGADFEPVGMDDMPAFMDEEN</sequence>
<dbReference type="Proteomes" id="UP001060215">
    <property type="component" value="Chromosome 15"/>
</dbReference>
<comment type="caution">
    <text evidence="1">The sequence shown here is derived from an EMBL/GenBank/DDBJ whole genome shotgun (WGS) entry which is preliminary data.</text>
</comment>
<gene>
    <name evidence="1" type="ORF">LOK49_LG14G01508</name>
</gene>
<proteinExistence type="predicted"/>
<keyword evidence="2" id="KW-1185">Reference proteome</keyword>
<accession>A0ACC0F8C2</accession>